<accession>G7KIL6</accession>
<proteinExistence type="predicted"/>
<evidence type="ECO:0000313" key="3">
    <source>
        <dbReference type="Proteomes" id="UP000002051"/>
    </source>
</evidence>
<sequence length="95" mass="10961">MMCCPFHFGHPNEKGIELTTLNKCRSHVHTKTIQKSEAKRKQNVNCHSLRCEYNNSPWRVHWSLTALTTKELATASKYAREARYNSSDSDGVQDH</sequence>
<keyword evidence="3" id="KW-1185">Reference proteome</keyword>
<reference evidence="1 3" key="1">
    <citation type="journal article" date="2011" name="Nature">
        <title>The Medicago genome provides insight into the evolution of rhizobial symbioses.</title>
        <authorList>
            <person name="Young N.D."/>
            <person name="Debelle F."/>
            <person name="Oldroyd G.E."/>
            <person name="Geurts R."/>
            <person name="Cannon S.B."/>
            <person name="Udvardi M.K."/>
            <person name="Benedito V.A."/>
            <person name="Mayer K.F."/>
            <person name="Gouzy J."/>
            <person name="Schoof H."/>
            <person name="Van de Peer Y."/>
            <person name="Proost S."/>
            <person name="Cook D.R."/>
            <person name="Meyers B.C."/>
            <person name="Spannagl M."/>
            <person name="Cheung F."/>
            <person name="De Mita S."/>
            <person name="Krishnakumar V."/>
            <person name="Gundlach H."/>
            <person name="Zhou S."/>
            <person name="Mudge J."/>
            <person name="Bharti A.K."/>
            <person name="Murray J.D."/>
            <person name="Naoumkina M.A."/>
            <person name="Rosen B."/>
            <person name="Silverstein K.A."/>
            <person name="Tang H."/>
            <person name="Rombauts S."/>
            <person name="Zhao P.X."/>
            <person name="Zhou P."/>
            <person name="Barbe V."/>
            <person name="Bardou P."/>
            <person name="Bechner M."/>
            <person name="Bellec A."/>
            <person name="Berger A."/>
            <person name="Berges H."/>
            <person name="Bidwell S."/>
            <person name="Bisseling T."/>
            <person name="Choisne N."/>
            <person name="Couloux A."/>
            <person name="Denny R."/>
            <person name="Deshpande S."/>
            <person name="Dai X."/>
            <person name="Doyle J.J."/>
            <person name="Dudez A.M."/>
            <person name="Farmer A.D."/>
            <person name="Fouteau S."/>
            <person name="Franken C."/>
            <person name="Gibelin C."/>
            <person name="Gish J."/>
            <person name="Goldstein S."/>
            <person name="Gonzalez A.J."/>
            <person name="Green P.J."/>
            <person name="Hallab A."/>
            <person name="Hartog M."/>
            <person name="Hua A."/>
            <person name="Humphray S.J."/>
            <person name="Jeong D.H."/>
            <person name="Jing Y."/>
            <person name="Jocker A."/>
            <person name="Kenton S.M."/>
            <person name="Kim D.J."/>
            <person name="Klee K."/>
            <person name="Lai H."/>
            <person name="Lang C."/>
            <person name="Lin S."/>
            <person name="Macmil S.L."/>
            <person name="Magdelenat G."/>
            <person name="Matthews L."/>
            <person name="McCorrison J."/>
            <person name="Monaghan E.L."/>
            <person name="Mun J.H."/>
            <person name="Najar F.Z."/>
            <person name="Nicholson C."/>
            <person name="Noirot C."/>
            <person name="O'Bleness M."/>
            <person name="Paule C.R."/>
            <person name="Poulain J."/>
            <person name="Prion F."/>
            <person name="Qin B."/>
            <person name="Qu C."/>
            <person name="Retzel E.F."/>
            <person name="Riddle C."/>
            <person name="Sallet E."/>
            <person name="Samain S."/>
            <person name="Samson N."/>
            <person name="Sanders I."/>
            <person name="Saurat O."/>
            <person name="Scarpelli C."/>
            <person name="Schiex T."/>
            <person name="Segurens B."/>
            <person name="Severin A.J."/>
            <person name="Sherrier D.J."/>
            <person name="Shi R."/>
            <person name="Sims S."/>
            <person name="Singer S.R."/>
            <person name="Sinharoy S."/>
            <person name="Sterck L."/>
            <person name="Viollet A."/>
            <person name="Wang B.B."/>
            <person name="Wang K."/>
            <person name="Wang M."/>
            <person name="Wang X."/>
            <person name="Warfsmann J."/>
            <person name="Weissenbach J."/>
            <person name="White D.D."/>
            <person name="White J.D."/>
            <person name="Wiley G.B."/>
            <person name="Wincker P."/>
            <person name="Xing Y."/>
            <person name="Yang L."/>
            <person name="Yao Z."/>
            <person name="Ying F."/>
            <person name="Zhai J."/>
            <person name="Zhou L."/>
            <person name="Zuber A."/>
            <person name="Denarie J."/>
            <person name="Dixon R.A."/>
            <person name="May G.D."/>
            <person name="Schwartz D.C."/>
            <person name="Rogers J."/>
            <person name="Quetier F."/>
            <person name="Town C.D."/>
            <person name="Roe B.A."/>
        </authorList>
    </citation>
    <scope>NUCLEOTIDE SEQUENCE [LARGE SCALE GENOMIC DNA]</scope>
    <source>
        <strain evidence="1">A17</strain>
        <strain evidence="2 3">cv. Jemalong A17</strain>
    </source>
</reference>
<dbReference type="AlphaFoldDB" id="G7KIL6"/>
<dbReference type="HOGENOM" id="CLU_2375965_0_0_1"/>
<evidence type="ECO:0000313" key="1">
    <source>
        <dbReference type="EMBL" id="AES61961.1"/>
    </source>
</evidence>
<organism evidence="1 3">
    <name type="scientific">Medicago truncatula</name>
    <name type="common">Barrel medic</name>
    <name type="synonym">Medicago tribuloides</name>
    <dbReference type="NCBI Taxonomy" id="3880"/>
    <lineage>
        <taxon>Eukaryota</taxon>
        <taxon>Viridiplantae</taxon>
        <taxon>Streptophyta</taxon>
        <taxon>Embryophyta</taxon>
        <taxon>Tracheophyta</taxon>
        <taxon>Spermatophyta</taxon>
        <taxon>Magnoliopsida</taxon>
        <taxon>eudicotyledons</taxon>
        <taxon>Gunneridae</taxon>
        <taxon>Pentapetalae</taxon>
        <taxon>rosids</taxon>
        <taxon>fabids</taxon>
        <taxon>Fabales</taxon>
        <taxon>Fabaceae</taxon>
        <taxon>Papilionoideae</taxon>
        <taxon>50 kb inversion clade</taxon>
        <taxon>NPAAA clade</taxon>
        <taxon>Hologalegina</taxon>
        <taxon>IRL clade</taxon>
        <taxon>Trifolieae</taxon>
        <taxon>Medicago</taxon>
    </lineage>
</organism>
<dbReference type="PaxDb" id="3880-AES61961"/>
<dbReference type="EMBL" id="CM001217">
    <property type="protein sequence ID" value="AES61961.1"/>
    <property type="molecule type" value="Genomic_DNA"/>
</dbReference>
<dbReference type="Proteomes" id="UP000002051">
    <property type="component" value="Unassembled WGS sequence"/>
</dbReference>
<gene>
    <name evidence="1" type="ordered locus">MTR_1g091550</name>
</gene>
<name>G7KIL6_MEDTR</name>
<dbReference type="EnsemblPlants" id="AES61961">
    <property type="protein sequence ID" value="AES61961"/>
    <property type="gene ID" value="MTR_1g091550"/>
</dbReference>
<reference evidence="1 3" key="2">
    <citation type="journal article" date="2014" name="BMC Genomics">
        <title>An improved genome release (version Mt4.0) for the model legume Medicago truncatula.</title>
        <authorList>
            <person name="Tang H."/>
            <person name="Krishnakumar V."/>
            <person name="Bidwell S."/>
            <person name="Rosen B."/>
            <person name="Chan A."/>
            <person name="Zhou S."/>
            <person name="Gentzbittel L."/>
            <person name="Childs K.L."/>
            <person name="Yandell M."/>
            <person name="Gundlach H."/>
            <person name="Mayer K.F."/>
            <person name="Schwartz D.C."/>
            <person name="Town C.D."/>
        </authorList>
    </citation>
    <scope>GENOME REANNOTATION</scope>
    <source>
        <strain evidence="2 3">cv. Jemalong A17</strain>
    </source>
</reference>
<protein>
    <submittedName>
        <fullName evidence="1 2">Uncharacterized protein</fullName>
    </submittedName>
</protein>
<reference evidence="2" key="3">
    <citation type="submission" date="2015-04" db="UniProtKB">
        <authorList>
            <consortium name="EnsemblPlants"/>
        </authorList>
    </citation>
    <scope>IDENTIFICATION</scope>
    <source>
        <strain evidence="2">cv. Jemalong A17</strain>
    </source>
</reference>
<evidence type="ECO:0000313" key="2">
    <source>
        <dbReference type="EnsemblPlants" id="AES61961"/>
    </source>
</evidence>